<evidence type="ECO:0000313" key="4">
    <source>
        <dbReference type="Proteomes" id="UP000177199"/>
    </source>
</evidence>
<name>A0A1F7HIW3_9BACT</name>
<evidence type="ECO:0000313" key="3">
    <source>
        <dbReference type="EMBL" id="OGK31159.1"/>
    </source>
</evidence>
<comment type="caution">
    <text evidence="3">The sequence shown here is derived from an EMBL/GenBank/DDBJ whole genome shotgun (WGS) entry which is preliminary data.</text>
</comment>
<feature type="transmembrane region" description="Helical" evidence="2">
    <location>
        <begin position="23"/>
        <end position="47"/>
    </location>
</feature>
<gene>
    <name evidence="3" type="ORF">A3F29_01035</name>
</gene>
<dbReference type="Proteomes" id="UP000177199">
    <property type="component" value="Unassembled WGS sequence"/>
</dbReference>
<sequence>MDLEDTKEKLVKELDKNKKLEAFSIPIVIVFFIVALLIGVGSGYLLAQKEGPATSSESRSTESSKEAVGVLDKKEFPDSANGTLRKGGIDGEGNFHLERKGGESQNVYLTSSTVDLSKFIGKKVKVWGQTFTGQKAGWLMDVGYLEVL</sequence>
<feature type="compositionally biased region" description="Basic and acidic residues" evidence="1">
    <location>
        <begin position="59"/>
        <end position="77"/>
    </location>
</feature>
<reference evidence="3 4" key="1">
    <citation type="journal article" date="2016" name="Nat. Commun.">
        <title>Thousands of microbial genomes shed light on interconnected biogeochemical processes in an aquifer system.</title>
        <authorList>
            <person name="Anantharaman K."/>
            <person name="Brown C.T."/>
            <person name="Hug L.A."/>
            <person name="Sharon I."/>
            <person name="Castelle C.J."/>
            <person name="Probst A.J."/>
            <person name="Thomas B.C."/>
            <person name="Singh A."/>
            <person name="Wilkins M.J."/>
            <person name="Karaoz U."/>
            <person name="Brodie E.L."/>
            <person name="Williams K.H."/>
            <person name="Hubbard S.S."/>
            <person name="Banfield J.F."/>
        </authorList>
    </citation>
    <scope>NUCLEOTIDE SEQUENCE [LARGE SCALE GENOMIC DNA]</scope>
</reference>
<accession>A0A1F7HIW3</accession>
<evidence type="ECO:0000256" key="1">
    <source>
        <dbReference type="SAM" id="MobiDB-lite"/>
    </source>
</evidence>
<proteinExistence type="predicted"/>
<protein>
    <submittedName>
        <fullName evidence="3">Uncharacterized protein</fullName>
    </submittedName>
</protein>
<evidence type="ECO:0000256" key="2">
    <source>
        <dbReference type="SAM" id="Phobius"/>
    </source>
</evidence>
<feature type="region of interest" description="Disordered" evidence="1">
    <location>
        <begin position="51"/>
        <end position="92"/>
    </location>
</feature>
<dbReference type="EMBL" id="MFZV01000018">
    <property type="protein sequence ID" value="OGK31159.1"/>
    <property type="molecule type" value="Genomic_DNA"/>
</dbReference>
<organism evidence="3 4">
    <name type="scientific">Candidatus Roizmanbacteria bacterium RIFCSPHIGHO2_12_FULL_33_9</name>
    <dbReference type="NCBI Taxonomy" id="1802045"/>
    <lineage>
        <taxon>Bacteria</taxon>
        <taxon>Candidatus Roizmaniibacteriota</taxon>
    </lineage>
</organism>
<keyword evidence="2" id="KW-0472">Membrane</keyword>
<keyword evidence="2" id="KW-1133">Transmembrane helix</keyword>
<keyword evidence="2" id="KW-0812">Transmembrane</keyword>
<dbReference type="AlphaFoldDB" id="A0A1F7HIW3"/>